<proteinExistence type="predicted"/>
<dbReference type="PANTHER" id="PTHR33570">
    <property type="entry name" value="4-CARBOXYMUCONOLACTONE DECARBOXYLASE FAMILY PROTEIN"/>
    <property type="match status" value="1"/>
</dbReference>
<feature type="domain" description="Carboxymuconolactone decarboxylase-like" evidence="1">
    <location>
        <begin position="153"/>
        <end position="228"/>
    </location>
</feature>
<evidence type="ECO:0000313" key="3">
    <source>
        <dbReference type="Proteomes" id="UP000235616"/>
    </source>
</evidence>
<dbReference type="PANTHER" id="PTHR33570:SF2">
    <property type="entry name" value="CARBOXYMUCONOLACTONE DECARBOXYLASE-LIKE DOMAIN-CONTAINING PROTEIN"/>
    <property type="match status" value="1"/>
</dbReference>
<dbReference type="InterPro" id="IPR029032">
    <property type="entry name" value="AhpD-like"/>
</dbReference>
<dbReference type="InterPro" id="IPR052512">
    <property type="entry name" value="4CMD/NDH-1_regulator"/>
</dbReference>
<dbReference type="Pfam" id="PF02627">
    <property type="entry name" value="CMD"/>
    <property type="match status" value="2"/>
</dbReference>
<dbReference type="AlphaFoldDB" id="A0A2N7VFV1"/>
<sequence length="387" mass="41736">MTVVRAVGDEGFNSLSSALDRLDPDFKRLLVEGGYAGLLARPNLALKHRELLTVAVLATMGKADSALKYHAAGMLNTGWTPDELLETILQTLVYSGVTAAIAAMRIVSTVFCERGIEVERNEIGSTNDVEVLNSDVVPTLQNSCEIFDMFPREIQEMFTHTMYRIARDRPTLTLKDRELATLAIAIAHGNQPAAVRLHLKACLKLGWRRSELTEVLIQLTGYIGWPLILPIAGMALEVFEESENRDVPEIVSSQAPVATPTLHSLPVGALSGFAVPKGVASLSPAIGQYLEDTGLNGNGLPSGERALAQRLSDIACLTCLARNADAGVMVEHVKEALLLGASKQDITDAILRTLPLAGALAVRYGLVVANQVFESTTRIEAADRRFA</sequence>
<reference evidence="2 3" key="1">
    <citation type="submission" date="2018-01" db="EMBL/GenBank/DDBJ databases">
        <title>Whole genome analyses suggest that Burkholderia sensu lato contains two further novel genera in the rhizoxinica-symbiotica group Mycetohabitans gen. nov., and Trinickia gen. nov.: implications for the evolution of diazotrophy and nodulation in the Burkholderiaceae.</title>
        <authorList>
            <person name="Estrada-de los Santos P."/>
            <person name="Palmer M."/>
            <person name="Chavez-Ramirez B."/>
            <person name="Beukes C."/>
            <person name="Steenkamp E.T."/>
            <person name="Hirsch A.M."/>
            <person name="Manyaka P."/>
            <person name="Maluk M."/>
            <person name="Lafos M."/>
            <person name="Crook M."/>
            <person name="Gross E."/>
            <person name="Simon M.F."/>
            <person name="Bueno dos Reis Junior F."/>
            <person name="Poole P.S."/>
            <person name="Venter S.N."/>
            <person name="James E.K."/>
        </authorList>
    </citation>
    <scope>NUCLEOTIDE SEQUENCE [LARGE SCALE GENOMIC DNA]</scope>
    <source>
        <strain evidence="2 3">GIMN1.004</strain>
    </source>
</reference>
<accession>A0A2N7VFV1</accession>
<dbReference type="OrthoDB" id="9802489at2"/>
<dbReference type="Proteomes" id="UP000235616">
    <property type="component" value="Unassembled WGS sequence"/>
</dbReference>
<feature type="domain" description="Carboxymuconolactone decarboxylase-like" evidence="1">
    <location>
        <begin position="24"/>
        <end position="107"/>
    </location>
</feature>
<keyword evidence="3" id="KW-1185">Reference proteome</keyword>
<evidence type="ECO:0000259" key="1">
    <source>
        <dbReference type="Pfam" id="PF02627"/>
    </source>
</evidence>
<dbReference type="Gene3D" id="1.20.1290.10">
    <property type="entry name" value="AhpD-like"/>
    <property type="match status" value="3"/>
</dbReference>
<name>A0A2N7VFV1_9BURK</name>
<dbReference type="EMBL" id="PNYA01000027">
    <property type="protein sequence ID" value="PMS16031.1"/>
    <property type="molecule type" value="Genomic_DNA"/>
</dbReference>
<dbReference type="GO" id="GO:0051920">
    <property type="term" value="F:peroxiredoxin activity"/>
    <property type="evidence" value="ECO:0007669"/>
    <property type="project" value="InterPro"/>
</dbReference>
<protein>
    <submittedName>
        <fullName evidence="2">Carboxymuconolactone decarboxylase</fullName>
    </submittedName>
</protein>
<dbReference type="SUPFAM" id="SSF69118">
    <property type="entry name" value="AhpD-like"/>
    <property type="match status" value="2"/>
</dbReference>
<dbReference type="RefSeq" id="WP_102648182.1">
    <property type="nucleotide sequence ID" value="NZ_PNYA01000027.1"/>
</dbReference>
<organism evidence="2 3">
    <name type="scientific">Trinickia dabaoshanensis</name>
    <dbReference type="NCBI Taxonomy" id="564714"/>
    <lineage>
        <taxon>Bacteria</taxon>
        <taxon>Pseudomonadati</taxon>
        <taxon>Pseudomonadota</taxon>
        <taxon>Betaproteobacteria</taxon>
        <taxon>Burkholderiales</taxon>
        <taxon>Burkholderiaceae</taxon>
        <taxon>Trinickia</taxon>
    </lineage>
</organism>
<evidence type="ECO:0000313" key="2">
    <source>
        <dbReference type="EMBL" id="PMS16031.1"/>
    </source>
</evidence>
<dbReference type="InterPro" id="IPR003779">
    <property type="entry name" value="CMD-like"/>
</dbReference>
<gene>
    <name evidence="2" type="ORF">C0Z18_25260</name>
</gene>
<comment type="caution">
    <text evidence="2">The sequence shown here is derived from an EMBL/GenBank/DDBJ whole genome shotgun (WGS) entry which is preliminary data.</text>
</comment>